<dbReference type="Gene3D" id="3.10.20.880">
    <property type="match status" value="1"/>
</dbReference>
<dbReference type="AlphaFoldDB" id="A0A1H0TLI0"/>
<dbReference type="OrthoDB" id="9810588at2"/>
<dbReference type="PANTHER" id="PTHR42895:SF1">
    <property type="entry name" value="IRON-SULFUR CLUSTER PROTEIN"/>
    <property type="match status" value="1"/>
</dbReference>
<dbReference type="Proteomes" id="UP000182412">
    <property type="component" value="Unassembled WGS sequence"/>
</dbReference>
<dbReference type="InterPro" id="IPR052911">
    <property type="entry name" value="Corrinoid_activation_enz"/>
</dbReference>
<evidence type="ECO:0000259" key="1">
    <source>
        <dbReference type="PROSITE" id="PS51085"/>
    </source>
</evidence>
<dbReference type="SUPFAM" id="SSF54292">
    <property type="entry name" value="2Fe-2S ferredoxin-like"/>
    <property type="match status" value="1"/>
</dbReference>
<protein>
    <submittedName>
        <fullName evidence="2">Uncharacterized 2Fe-2 and 4Fe-4S clusters-containing protein, contains DUF4445 domain</fullName>
    </submittedName>
</protein>
<dbReference type="InterPro" id="IPR036010">
    <property type="entry name" value="2Fe-2S_ferredoxin-like_sf"/>
</dbReference>
<dbReference type="Pfam" id="PF00111">
    <property type="entry name" value="Fer2"/>
    <property type="match status" value="1"/>
</dbReference>
<gene>
    <name evidence="2" type="ORF">SAMN05216366_12434</name>
</gene>
<dbReference type="Pfam" id="PF17650">
    <property type="entry name" value="RACo_linker"/>
    <property type="match status" value="1"/>
</dbReference>
<dbReference type="Pfam" id="PF14574">
    <property type="entry name" value="RACo_C_ter"/>
    <property type="match status" value="1"/>
</dbReference>
<evidence type="ECO:0000313" key="2">
    <source>
        <dbReference type="EMBL" id="SDP54508.1"/>
    </source>
</evidence>
<dbReference type="InterPro" id="IPR040506">
    <property type="entry name" value="RACo_linker"/>
</dbReference>
<dbReference type="PANTHER" id="PTHR42895">
    <property type="entry name" value="IRON-SULFUR CLUSTER-BINDING PROTEIN-RELATED"/>
    <property type="match status" value="1"/>
</dbReference>
<accession>A0A1H0TLI0</accession>
<dbReference type="PROSITE" id="PS51085">
    <property type="entry name" value="2FE2S_FER_2"/>
    <property type="match status" value="1"/>
</dbReference>
<proteinExistence type="predicted"/>
<dbReference type="InterPro" id="IPR041414">
    <property type="entry name" value="Raco-like_middle"/>
</dbReference>
<dbReference type="InterPro" id="IPR042259">
    <property type="entry name" value="Raco-like_middle_sf"/>
</dbReference>
<dbReference type="CDD" id="cd00207">
    <property type="entry name" value="fer2"/>
    <property type="match status" value="1"/>
</dbReference>
<dbReference type="InterPro" id="IPR001041">
    <property type="entry name" value="2Fe-2S_ferredoxin-type"/>
</dbReference>
<dbReference type="Gene3D" id="3.30.420.480">
    <property type="entry name" value="Domain of unknown function (DUF4445)"/>
    <property type="match status" value="1"/>
</dbReference>
<dbReference type="Pfam" id="PF17651">
    <property type="entry name" value="Raco_middle"/>
    <property type="match status" value="1"/>
</dbReference>
<evidence type="ECO:0000313" key="3">
    <source>
        <dbReference type="Proteomes" id="UP000182412"/>
    </source>
</evidence>
<feature type="domain" description="2Fe-2S ferredoxin-type" evidence="1">
    <location>
        <begin position="3"/>
        <end position="109"/>
    </location>
</feature>
<dbReference type="Gene3D" id="3.10.20.30">
    <property type="match status" value="1"/>
</dbReference>
<reference evidence="2 3" key="1">
    <citation type="submission" date="2016-10" db="EMBL/GenBank/DDBJ databases">
        <authorList>
            <person name="de Groot N.N."/>
        </authorList>
    </citation>
    <scope>NUCLEOTIDE SEQUENCE [LARGE SCALE GENOMIC DNA]</scope>
    <source>
        <strain evidence="2 3">S137</strain>
    </source>
</reference>
<dbReference type="InterPro" id="IPR027980">
    <property type="entry name" value="RACo_C"/>
</dbReference>
<dbReference type="RefSeq" id="WP_074572868.1">
    <property type="nucleotide sequence ID" value="NZ_FNJQ01000024.1"/>
</dbReference>
<name>A0A1H0TLI0_SELRU</name>
<dbReference type="GO" id="GO:0051536">
    <property type="term" value="F:iron-sulfur cluster binding"/>
    <property type="evidence" value="ECO:0007669"/>
    <property type="project" value="InterPro"/>
</dbReference>
<sequence length="641" mass="69432">MADTVEIVFQPSGRRGRTLAGTTLLAAAQELGVGIEAVCGGKGVCGKCRVIVEEGRFEKLGIASSRGHVSALSPVEEKFFSREELEQGYRLACLAQVNADLVVTVPEESRTAKQVILEQGKTRAYSLNPAVKQYSLTIEPAALDDARDDRQRLLDALAQSYGLEHLTVDYNVLRDLPQVLRQQDWQVTATVWQGQEVIRVVPGREAAPSLGIAIDIGTTTLAAFLCDLTTGELLGRASRMNPEIGYGEDVLARISYAMSNEDGRDKLQQVMLKAISELAAEMTAKIGRKPLEVDEMVLVYNTAMHHFTLGLEPKFMGRSPFVPAVSEPLDIKARDLGIAINPAANIHSLPVEAGFVGPDNVAVLLAEEPYKSDKVKLIIDIGTNGEIDLGNKDRLLSTSCATGPALEGAQIAFGMRAAAGAIERVEIDAETKEPRYKVIGQETWYPELKFTGAQGICGSGIIDVVAALYTAGIISKAGRINGRLETPRVRKDENGRLEYVLAWAEETAIHKDITIKQGDIRAVQLAKGAIYTGAKYLMEKYGIEQVEEVILAGAFGSYINKQSALTLGLFPDCDLDNVKAVGNAAGDGARIALLDIDKRREAASVARQVEFVETAVEPDFQTRFMEALAIPHAKDSFPHLT</sequence>
<dbReference type="EMBL" id="FNJQ01000024">
    <property type="protein sequence ID" value="SDP54508.1"/>
    <property type="molecule type" value="Genomic_DNA"/>
</dbReference>
<organism evidence="2 3">
    <name type="scientific">Selenomonas ruminantium</name>
    <dbReference type="NCBI Taxonomy" id="971"/>
    <lineage>
        <taxon>Bacteria</taxon>
        <taxon>Bacillati</taxon>
        <taxon>Bacillota</taxon>
        <taxon>Negativicutes</taxon>
        <taxon>Selenomonadales</taxon>
        <taxon>Selenomonadaceae</taxon>
        <taxon>Selenomonas</taxon>
    </lineage>
</organism>
<dbReference type="InterPro" id="IPR012675">
    <property type="entry name" value="Beta-grasp_dom_sf"/>
</dbReference>